<dbReference type="EMBL" id="UYSG01002359">
    <property type="protein sequence ID" value="VDL57431.1"/>
    <property type="molecule type" value="Genomic_DNA"/>
</dbReference>
<dbReference type="WBParaSite" id="HDID_0000511501-mRNA-1">
    <property type="protein sequence ID" value="HDID_0000511501-mRNA-1"/>
    <property type="gene ID" value="HDID_0000511501"/>
</dbReference>
<reference evidence="3 4" key="2">
    <citation type="submission" date="2018-11" db="EMBL/GenBank/DDBJ databases">
        <authorList>
            <consortium name="Pathogen Informatics"/>
        </authorList>
    </citation>
    <scope>NUCLEOTIDE SEQUENCE [LARGE SCALE GENOMIC DNA]</scope>
</reference>
<name>A0A0R3SJK0_HYMDI</name>
<organism evidence="5">
    <name type="scientific">Hymenolepis diminuta</name>
    <name type="common">Rat tapeworm</name>
    <dbReference type="NCBI Taxonomy" id="6216"/>
    <lineage>
        <taxon>Eukaryota</taxon>
        <taxon>Metazoa</taxon>
        <taxon>Spiralia</taxon>
        <taxon>Lophotrochozoa</taxon>
        <taxon>Platyhelminthes</taxon>
        <taxon>Cestoda</taxon>
        <taxon>Eucestoda</taxon>
        <taxon>Cyclophyllidea</taxon>
        <taxon>Hymenolepididae</taxon>
        <taxon>Hymenolepis</taxon>
    </lineage>
</organism>
<accession>A0A0R3SJK0</accession>
<proteinExistence type="predicted"/>
<dbReference type="AlphaFoldDB" id="A0A0R3SJK0"/>
<dbReference type="Proteomes" id="UP000274504">
    <property type="component" value="Unassembled WGS sequence"/>
</dbReference>
<feature type="domain" description="Sema" evidence="2">
    <location>
        <begin position="1"/>
        <end position="107"/>
    </location>
</feature>
<protein>
    <submittedName>
        <fullName evidence="5">Sema domain-containing protein</fullName>
    </submittedName>
</protein>
<dbReference type="InterPro" id="IPR001627">
    <property type="entry name" value="Semap_dom"/>
</dbReference>
<sequence length="107" mass="11923">MNYPISGSLPSERLSAQPVLILDVDVTGMAITRISEEFTVLVITTDDGKLVKAILCPFQYEVEDDGKARLITSKQLTSRRRPLRDLTLDDTGHFAFAVSDEKVGDYF</sequence>
<dbReference type="Gene3D" id="2.130.10.10">
    <property type="entry name" value="YVTN repeat-like/Quinoprotein amine dehydrogenase"/>
    <property type="match status" value="1"/>
</dbReference>
<gene>
    <name evidence="3" type="ORF">HDID_LOCUS5113</name>
</gene>
<evidence type="ECO:0000313" key="5">
    <source>
        <dbReference type="WBParaSite" id="HDID_0000511501-mRNA-1"/>
    </source>
</evidence>
<evidence type="ECO:0000313" key="4">
    <source>
        <dbReference type="Proteomes" id="UP000274504"/>
    </source>
</evidence>
<dbReference type="InterPro" id="IPR015943">
    <property type="entry name" value="WD40/YVTN_repeat-like_dom_sf"/>
</dbReference>
<dbReference type="OrthoDB" id="10538544at2759"/>
<dbReference type="STRING" id="6216.A0A0R3SJK0"/>
<comment type="caution">
    <text evidence="1">Lacks conserved residue(s) required for the propagation of feature annotation.</text>
</comment>
<dbReference type="InterPro" id="IPR036352">
    <property type="entry name" value="Semap_dom_sf"/>
</dbReference>
<evidence type="ECO:0000259" key="2">
    <source>
        <dbReference type="PROSITE" id="PS51004"/>
    </source>
</evidence>
<dbReference type="SUPFAM" id="SSF101912">
    <property type="entry name" value="Sema domain"/>
    <property type="match status" value="1"/>
</dbReference>
<evidence type="ECO:0000313" key="3">
    <source>
        <dbReference type="EMBL" id="VDL57431.1"/>
    </source>
</evidence>
<evidence type="ECO:0000256" key="1">
    <source>
        <dbReference type="PROSITE-ProRule" id="PRU00352"/>
    </source>
</evidence>
<reference evidence="5" key="1">
    <citation type="submission" date="2017-02" db="UniProtKB">
        <authorList>
            <consortium name="WormBaseParasite"/>
        </authorList>
    </citation>
    <scope>IDENTIFICATION</scope>
</reference>
<dbReference type="PROSITE" id="PS51004">
    <property type="entry name" value="SEMA"/>
    <property type="match status" value="1"/>
</dbReference>